<dbReference type="Proteomes" id="UP000095392">
    <property type="component" value="Unassembled WGS sequence"/>
</dbReference>
<keyword evidence="2" id="KW-1185">Reference proteome</keyword>
<dbReference type="AlphaFoldDB" id="A0AB36FSY0"/>
<comment type="caution">
    <text evidence="1">The sequence shown here is derived from an EMBL/GenBank/DDBJ whole genome shotgun (WGS) entry which is preliminary data.</text>
</comment>
<reference evidence="1 2" key="1">
    <citation type="submission" date="2016-09" db="EMBL/GenBank/DDBJ databases">
        <title>Draft Genome Sequence of four Alteromonas macleodii strains isolated from copper coupons and grown long-term at elevated copper levels.</title>
        <authorList>
            <person name="Cusick K."/>
            <person name="Dale J."/>
            <person name="Little B."/>
            <person name="Biffinger J."/>
        </authorList>
    </citation>
    <scope>NUCLEOTIDE SEQUENCE [LARGE SCALE GENOMIC DNA]</scope>
    <source>
        <strain evidence="1 2">KCP01</strain>
    </source>
</reference>
<protein>
    <submittedName>
        <fullName evidence="1">Uncharacterized protein</fullName>
    </submittedName>
</protein>
<dbReference type="EMBL" id="MIPY01000011">
    <property type="protein sequence ID" value="OES32571.1"/>
    <property type="molecule type" value="Genomic_DNA"/>
</dbReference>
<organism evidence="1 2">
    <name type="scientific">Alteromonas macleodii</name>
    <name type="common">Pseudoalteromonas macleodii</name>
    <dbReference type="NCBI Taxonomy" id="28108"/>
    <lineage>
        <taxon>Bacteria</taxon>
        <taxon>Pseudomonadati</taxon>
        <taxon>Pseudomonadota</taxon>
        <taxon>Gammaproteobacteria</taxon>
        <taxon>Alteromonadales</taxon>
        <taxon>Alteromonadaceae</taxon>
        <taxon>Alteromonas/Salinimonas group</taxon>
        <taxon>Alteromonas</taxon>
    </lineage>
</organism>
<evidence type="ECO:0000313" key="2">
    <source>
        <dbReference type="Proteomes" id="UP000095392"/>
    </source>
</evidence>
<name>A0AB36FSY0_ALTMA</name>
<evidence type="ECO:0000313" key="1">
    <source>
        <dbReference type="EMBL" id="OES32571.1"/>
    </source>
</evidence>
<accession>A0AB36FSY0</accession>
<dbReference type="RefSeq" id="WP_240491579.1">
    <property type="nucleotide sequence ID" value="NZ_JAWQJS010000013.1"/>
</dbReference>
<gene>
    <name evidence="1" type="ORF">BFV95_1925</name>
</gene>
<sequence length="139" mass="16295">MPGMTTQMHVAISFKTAMFDLSKEHENMINPIYGESFLIWLKEQFDGEFSVTAPFMEDWGWYCNVLFQGQKYLVGSSVFIEEDDNPESELKKWLIQIDKHRSFIEILLRKAHISETDEFVHLLKSKLEAEPKVKSVVFE</sequence>
<proteinExistence type="predicted"/>